<dbReference type="InterPro" id="IPR010619">
    <property type="entry name" value="ThrE-like_N"/>
</dbReference>
<name>A0A839N9J2_9MICO</name>
<dbReference type="GO" id="GO:0022857">
    <property type="term" value="F:transmembrane transporter activity"/>
    <property type="evidence" value="ECO:0007669"/>
    <property type="project" value="InterPro"/>
</dbReference>
<accession>A0A839N9J2</accession>
<feature type="transmembrane region" description="Helical" evidence="2">
    <location>
        <begin position="367"/>
        <end position="387"/>
    </location>
</feature>
<keyword evidence="2" id="KW-1133">Transmembrane helix</keyword>
<dbReference type="RefSeq" id="WP_183319672.1">
    <property type="nucleotide sequence ID" value="NZ_JACHVQ010000001.1"/>
</dbReference>
<feature type="transmembrane region" description="Helical" evidence="2">
    <location>
        <begin position="111"/>
        <end position="130"/>
    </location>
</feature>
<dbReference type="AlphaFoldDB" id="A0A839N9J2"/>
<dbReference type="EMBL" id="JACHVQ010000001">
    <property type="protein sequence ID" value="MBB2891401.1"/>
    <property type="molecule type" value="Genomic_DNA"/>
</dbReference>
<keyword evidence="2" id="KW-0472">Membrane</keyword>
<feature type="transmembrane region" description="Helical" evidence="2">
    <location>
        <begin position="223"/>
        <end position="242"/>
    </location>
</feature>
<dbReference type="Pfam" id="PF06738">
    <property type="entry name" value="ThrE"/>
    <property type="match status" value="1"/>
</dbReference>
<dbReference type="InterPro" id="IPR051361">
    <property type="entry name" value="ThrE/Ser_Exporter"/>
</dbReference>
<dbReference type="PANTHER" id="PTHR31082:SF4">
    <property type="entry name" value="PHEROMONE-REGULATED MEMBRANE PROTEIN 10"/>
    <property type="match status" value="1"/>
</dbReference>
<protein>
    <submittedName>
        <fullName evidence="4">Uncharacterized membrane protein YjjP (DUF1212 family)</fullName>
    </submittedName>
</protein>
<feature type="domain" description="Threonine/serine exporter-like N-terminal" evidence="3">
    <location>
        <begin position="8"/>
        <end position="242"/>
    </location>
</feature>
<gene>
    <name evidence="4" type="ORF">FHU39_001385</name>
</gene>
<sequence>MTDSTREVLLRMGSALLAGGAPVPDVEWQVTLLARRLGAPGVRVAATPTGLFAGLSAEDSVGFEPVTGTLRFEQVTLVQDVYDRLMRGAVAIPSAIRELDAIAALPPSRPVWLSDLAMIAIGTGICAILQPTWRDLVTAAGSSLVVALLVMVGRRVTVVRTLLPLLASFAVGVLVLLVAQHWPLHGTLRTMVASFAVLLPGSMIVTGMSEIASGAAVAGTSRLVSGVMQLVLFAVGLFAAVAVTGDQLSALTNVRAQDLGPLAPYIGVAVIGCGIVVNVAASRAAIPWIFVVLALTFATQSIVQAGSGLILGALAGATVAGLAAAIVHRLSGRPLRLVVFLPAFWLLVPGSLGLLSTTELATGQAGFNAATIAIGSVVAVATGTLIGSAAGHALDRLLDPADTRDIQAVDLTDVDRI</sequence>
<feature type="transmembrane region" description="Helical" evidence="2">
    <location>
        <begin position="191"/>
        <end position="211"/>
    </location>
</feature>
<evidence type="ECO:0000313" key="4">
    <source>
        <dbReference type="EMBL" id="MBB2891401.1"/>
    </source>
</evidence>
<comment type="caution">
    <text evidence="4">The sequence shown here is derived from an EMBL/GenBank/DDBJ whole genome shotgun (WGS) entry which is preliminary data.</text>
</comment>
<organism evidence="4 5">
    <name type="scientific">Flexivirga oryzae</name>
    <dbReference type="NCBI Taxonomy" id="1794944"/>
    <lineage>
        <taxon>Bacteria</taxon>
        <taxon>Bacillati</taxon>
        <taxon>Actinomycetota</taxon>
        <taxon>Actinomycetes</taxon>
        <taxon>Micrococcales</taxon>
        <taxon>Dermacoccaceae</taxon>
        <taxon>Flexivirga</taxon>
    </lineage>
</organism>
<evidence type="ECO:0000313" key="5">
    <source>
        <dbReference type="Proteomes" id="UP000559182"/>
    </source>
</evidence>
<dbReference type="Proteomes" id="UP000559182">
    <property type="component" value="Unassembled WGS sequence"/>
</dbReference>
<dbReference type="PANTHER" id="PTHR31082">
    <property type="entry name" value="PHEROMONE-REGULATED MEMBRANE PROTEIN 10"/>
    <property type="match status" value="1"/>
</dbReference>
<feature type="transmembrane region" description="Helical" evidence="2">
    <location>
        <begin position="161"/>
        <end position="179"/>
    </location>
</feature>
<feature type="transmembrane region" description="Helical" evidence="2">
    <location>
        <begin position="285"/>
        <end position="303"/>
    </location>
</feature>
<proteinExistence type="inferred from homology"/>
<comment type="similarity">
    <text evidence="1">Belongs to the ThrE exporter (TC 2.A.79) family.</text>
</comment>
<evidence type="ECO:0000256" key="1">
    <source>
        <dbReference type="ARBA" id="ARBA00034125"/>
    </source>
</evidence>
<keyword evidence="2" id="KW-0812">Transmembrane</keyword>
<feature type="transmembrane region" description="Helical" evidence="2">
    <location>
        <begin position="136"/>
        <end position="154"/>
    </location>
</feature>
<reference evidence="4 5" key="1">
    <citation type="submission" date="2020-08" db="EMBL/GenBank/DDBJ databases">
        <title>Sequencing the genomes of 1000 actinobacteria strains.</title>
        <authorList>
            <person name="Klenk H.-P."/>
        </authorList>
    </citation>
    <scope>NUCLEOTIDE SEQUENCE [LARGE SCALE GENOMIC DNA]</scope>
    <source>
        <strain evidence="4 5">DSM 105369</strain>
    </source>
</reference>
<feature type="transmembrane region" description="Helical" evidence="2">
    <location>
        <begin position="309"/>
        <end position="328"/>
    </location>
</feature>
<feature type="transmembrane region" description="Helical" evidence="2">
    <location>
        <begin position="262"/>
        <end position="280"/>
    </location>
</feature>
<evidence type="ECO:0000259" key="3">
    <source>
        <dbReference type="Pfam" id="PF06738"/>
    </source>
</evidence>
<feature type="transmembrane region" description="Helical" evidence="2">
    <location>
        <begin position="335"/>
        <end position="355"/>
    </location>
</feature>
<evidence type="ECO:0000256" key="2">
    <source>
        <dbReference type="SAM" id="Phobius"/>
    </source>
</evidence>
<keyword evidence="5" id="KW-1185">Reference proteome</keyword>